<dbReference type="KEGG" id="bma:BMAA2049.2"/>
<evidence type="ECO:0000256" key="1">
    <source>
        <dbReference type="SAM" id="MobiDB-lite"/>
    </source>
</evidence>
<accession>A0A0H2WEA7</accession>
<keyword evidence="3" id="KW-1185">Reference proteome</keyword>
<dbReference type="EMBL" id="CP000011">
    <property type="protein sequence ID" value="AAU47148.1"/>
    <property type="molecule type" value="Genomic_DNA"/>
</dbReference>
<protein>
    <submittedName>
        <fullName evidence="2">Uncharacterized protein</fullName>
    </submittedName>
</protein>
<dbReference type="AlphaFoldDB" id="A0A0H2WEA7"/>
<sequence length="79" mass="8180">MGNAPTVGPPRGSTKVKLYGSEGELLQGLIAIGSEQRPSMTSNPPAAYGPEHDSAGLRCYPLTKKAVRSRAALLCGARA</sequence>
<proteinExistence type="predicted"/>
<evidence type="ECO:0000313" key="3">
    <source>
        <dbReference type="Proteomes" id="UP000006693"/>
    </source>
</evidence>
<evidence type="ECO:0000313" key="2">
    <source>
        <dbReference type="EMBL" id="AAU47148.1"/>
    </source>
</evidence>
<organism evidence="2 3">
    <name type="scientific">Burkholderia mallei (strain ATCC 23344)</name>
    <dbReference type="NCBI Taxonomy" id="243160"/>
    <lineage>
        <taxon>Bacteria</taxon>
        <taxon>Pseudomonadati</taxon>
        <taxon>Pseudomonadota</taxon>
        <taxon>Betaproteobacteria</taxon>
        <taxon>Burkholderiales</taxon>
        <taxon>Burkholderiaceae</taxon>
        <taxon>Burkholderia</taxon>
        <taxon>pseudomallei group</taxon>
    </lineage>
</organism>
<dbReference type="HOGENOM" id="CLU_2599271_0_0_4"/>
<feature type="region of interest" description="Disordered" evidence="1">
    <location>
        <begin position="34"/>
        <end position="53"/>
    </location>
</feature>
<gene>
    <name evidence="2" type="ordered locus">BMAA2049.2</name>
</gene>
<dbReference type="Proteomes" id="UP000006693">
    <property type="component" value="Chromosome 2"/>
</dbReference>
<reference evidence="2 3" key="1">
    <citation type="journal article" date="2004" name="Proc. Natl. Acad. Sci. U.S.A.">
        <title>Structural flexibility in the Burkholderia mallei genome.</title>
        <authorList>
            <person name="Nierman W.C."/>
            <person name="DeShazer D."/>
            <person name="Kim H.S."/>
            <person name="Tettelin H."/>
            <person name="Nelson K.E."/>
            <person name="Feldblyum T."/>
            <person name="Ulrich R.L."/>
            <person name="Ronning C.M."/>
            <person name="Brinkac L.M."/>
            <person name="Daugherty S.C."/>
            <person name="Davidsen T.D."/>
            <person name="Deboy R.T."/>
            <person name="Dimitrov G."/>
            <person name="Dodson R.J."/>
            <person name="Durkin A.S."/>
            <person name="Gwinn M.L."/>
            <person name="Haft D.H."/>
            <person name="Khouri H."/>
            <person name="Kolonay J.F."/>
            <person name="Madupu R."/>
            <person name="Mohammoud Y."/>
            <person name="Nelson W.C."/>
            <person name="Radune D."/>
            <person name="Romero C.M."/>
            <person name="Sarria S."/>
            <person name="Selengut J."/>
            <person name="Shamblin C."/>
            <person name="Sullivan S.A."/>
            <person name="White O."/>
            <person name="Yu Y."/>
            <person name="Zafar N."/>
            <person name="Zhou L."/>
            <person name="Fraser C.M."/>
        </authorList>
    </citation>
    <scope>NUCLEOTIDE SEQUENCE [LARGE SCALE GENOMIC DNA]</scope>
    <source>
        <strain evidence="2 3">ATCC 23344</strain>
    </source>
</reference>
<name>A0A0H2WEA7_BURMA</name>